<sequence length="293" mass="30394">MTHASAQTIGLAMPRTDDPFRAVIGGSVEAAAAAAGLKLAKTDAQNDPGLQVENVRQLIKDGVASLVVLGGDSKAEVEIARLARAADVPLVFVNHMPSDEVLGGQVVYVGSNEVESGTLQAEETCRLMGGRGTAVIMIGELNHPAARMRTLDVHEVFSRPDCRGIEILEEQSANWDRAEGKALLEAFLDGGLKPDAVIANNDEMALGAIQAAKEAGIKPIVAGIDATDDALAAMVAGDLSLSVLQDGKAQGALGLELARQMAAGKSVDTLNWIPFSLVRSGDAAALAAKRAQN</sequence>
<organism evidence="1 2">
    <name type="scientific">Antarcticirhabdus aurantiaca</name>
    <dbReference type="NCBI Taxonomy" id="2606717"/>
    <lineage>
        <taxon>Bacteria</taxon>
        <taxon>Pseudomonadati</taxon>
        <taxon>Pseudomonadota</taxon>
        <taxon>Alphaproteobacteria</taxon>
        <taxon>Hyphomicrobiales</taxon>
        <taxon>Aurantimonadaceae</taxon>
        <taxon>Antarcticirhabdus</taxon>
    </lineage>
</organism>
<reference evidence="1" key="1">
    <citation type="submission" date="2022-11" db="EMBL/GenBank/DDBJ databases">
        <title>beta-Carotene-producing bacterium, Jeongeuplla avenae sp. nov., alleviates the salt stress of Arabidopsis seedlings.</title>
        <authorList>
            <person name="Jiang L."/>
            <person name="Lee J."/>
        </authorList>
    </citation>
    <scope>NUCLEOTIDE SEQUENCE</scope>
    <source>
        <strain evidence="1">DY_R2A_6</strain>
    </source>
</reference>
<keyword evidence="2" id="KW-1185">Reference proteome</keyword>
<protein>
    <submittedName>
        <fullName evidence="1">Substrate-binding domain-containing protein</fullName>
    </submittedName>
</protein>
<gene>
    <name evidence="1" type="ORF">OXU80_16505</name>
</gene>
<accession>A0ACD4NIB1</accession>
<dbReference type="EMBL" id="CP113520">
    <property type="protein sequence ID" value="WAJ26476.1"/>
    <property type="molecule type" value="Genomic_DNA"/>
</dbReference>
<evidence type="ECO:0000313" key="1">
    <source>
        <dbReference type="EMBL" id="WAJ26476.1"/>
    </source>
</evidence>
<evidence type="ECO:0000313" key="2">
    <source>
        <dbReference type="Proteomes" id="UP001163223"/>
    </source>
</evidence>
<proteinExistence type="predicted"/>
<name>A0ACD4NIB1_9HYPH</name>
<dbReference type="Proteomes" id="UP001163223">
    <property type="component" value="Chromosome"/>
</dbReference>